<protein>
    <submittedName>
        <fullName evidence="2">Copper chaperone</fullName>
    </submittedName>
</protein>
<proteinExistence type="predicted"/>
<dbReference type="KEGG" id="peg:E5R92_06040"/>
<gene>
    <name evidence="2" type="ORF">E5R92_06040</name>
</gene>
<reference evidence="2 3" key="1">
    <citation type="journal article" date="2020" name="Nat. Microbiol.">
        <title>Lysogenic host-virus interactions in SAR11 marine bacteria.</title>
        <authorList>
            <person name="Morris R.M."/>
            <person name="Cain K.R."/>
            <person name="Hvorecny K.L."/>
            <person name="Kollman J.M."/>
        </authorList>
    </citation>
    <scope>NUCLEOTIDE SEQUENCE [LARGE SCALE GENOMIC DNA]</scope>
    <source>
        <strain evidence="2 3">NP1</strain>
    </source>
</reference>
<dbReference type="Proteomes" id="UP000501094">
    <property type="component" value="Chromosome"/>
</dbReference>
<name>A0A6H1Q332_9PROT</name>
<organism evidence="2 3">
    <name type="scientific">Candidatus Pelagibacter giovannonii</name>
    <dbReference type="NCBI Taxonomy" id="2563896"/>
    <lineage>
        <taxon>Bacteria</taxon>
        <taxon>Pseudomonadati</taxon>
        <taxon>Pseudomonadota</taxon>
        <taxon>Alphaproteobacteria</taxon>
        <taxon>Candidatus Pelagibacterales</taxon>
        <taxon>Candidatus Pelagibacteraceae</taxon>
        <taxon>Candidatus Pelagibacter</taxon>
    </lineage>
</organism>
<dbReference type="Gene3D" id="3.30.70.100">
    <property type="match status" value="1"/>
</dbReference>
<dbReference type="EMBL" id="CP038852">
    <property type="protein sequence ID" value="QIZ21342.1"/>
    <property type="molecule type" value="Genomic_DNA"/>
</dbReference>
<keyword evidence="3" id="KW-1185">Reference proteome</keyword>
<accession>A0A6H1Q332</accession>
<evidence type="ECO:0000313" key="2">
    <source>
        <dbReference type="EMBL" id="QIZ21342.1"/>
    </source>
</evidence>
<keyword evidence="1" id="KW-0732">Signal</keyword>
<feature type="chain" id="PRO_5026125163" evidence="1">
    <location>
        <begin position="21"/>
        <end position="109"/>
    </location>
</feature>
<dbReference type="AlphaFoldDB" id="A0A6H1Q332"/>
<evidence type="ECO:0000313" key="3">
    <source>
        <dbReference type="Proteomes" id="UP000501094"/>
    </source>
</evidence>
<evidence type="ECO:0000256" key="1">
    <source>
        <dbReference type="SAM" id="SignalP"/>
    </source>
</evidence>
<dbReference type="InterPro" id="IPR036163">
    <property type="entry name" value="HMA_dom_sf"/>
</dbReference>
<dbReference type="SUPFAM" id="SSF55008">
    <property type="entry name" value="HMA, heavy metal-associated domain"/>
    <property type="match status" value="1"/>
</dbReference>
<dbReference type="GO" id="GO:0046872">
    <property type="term" value="F:metal ion binding"/>
    <property type="evidence" value="ECO:0007669"/>
    <property type="project" value="InterPro"/>
</dbReference>
<dbReference type="RefSeq" id="WP_168607197.1">
    <property type="nucleotide sequence ID" value="NZ_CP038852.1"/>
</dbReference>
<sequence>MLKKYIIFLGFILFSTNLFAAQTQIAQVNGMMCIKCQKMVTKALQAASPSATVKVSWPEGVAVSSYPDKSDLSNEDYKKAILGTGFEVIKVVSVDKIITDAGEARKLVD</sequence>
<feature type="signal peptide" evidence="1">
    <location>
        <begin position="1"/>
        <end position="20"/>
    </location>
</feature>